<comment type="caution">
    <text evidence="7">The sequence shown here is derived from an EMBL/GenBank/DDBJ whole genome shotgun (WGS) entry which is preliminary data.</text>
</comment>
<keyword evidence="5 6" id="KW-0472">Membrane</keyword>
<feature type="transmembrane region" description="Helical" evidence="6">
    <location>
        <begin position="40"/>
        <end position="59"/>
    </location>
</feature>
<evidence type="ECO:0000256" key="5">
    <source>
        <dbReference type="ARBA" id="ARBA00023136"/>
    </source>
</evidence>
<dbReference type="CDD" id="cd06579">
    <property type="entry name" value="TM_PBP1_transp_AraH_like"/>
    <property type="match status" value="1"/>
</dbReference>
<name>A0A926DX67_9FIRM</name>
<organism evidence="7 8">
    <name type="scientific">Ligaoa zhengdingensis</name>
    <dbReference type="NCBI Taxonomy" id="2763658"/>
    <lineage>
        <taxon>Bacteria</taxon>
        <taxon>Bacillati</taxon>
        <taxon>Bacillota</taxon>
        <taxon>Clostridia</taxon>
        <taxon>Eubacteriales</taxon>
        <taxon>Oscillospiraceae</taxon>
        <taxon>Ligaoa</taxon>
    </lineage>
</organism>
<protein>
    <submittedName>
        <fullName evidence="7">ABC transporter permease</fullName>
    </submittedName>
</protein>
<evidence type="ECO:0000313" key="8">
    <source>
        <dbReference type="Proteomes" id="UP000653127"/>
    </source>
</evidence>
<evidence type="ECO:0000256" key="2">
    <source>
        <dbReference type="ARBA" id="ARBA00022475"/>
    </source>
</evidence>
<reference evidence="7" key="1">
    <citation type="submission" date="2020-08" db="EMBL/GenBank/DDBJ databases">
        <title>Genome public.</title>
        <authorList>
            <person name="Liu C."/>
            <person name="Sun Q."/>
        </authorList>
    </citation>
    <scope>NUCLEOTIDE SEQUENCE</scope>
    <source>
        <strain evidence="7">NSJ-31</strain>
    </source>
</reference>
<dbReference type="InterPro" id="IPR001851">
    <property type="entry name" value="ABC_transp_permease"/>
</dbReference>
<sequence>MSVFRKVVNQLGIGIVIIVMFVFLSFASPYFFTLENLMNILLQVSIGTVIAVGMTFVIITGGIDLSVGSMVAFSCVLIAMTLHIEAVPVPARIALALLVGVASGFAMGAINGLVVVKGHVPAFIVTLGMMSVARGLALFITNGQTIYMLPPEYQTVTAAKLGVLPIQVIYALVVVMIASFILGRTKFGRYLYAIGGNKEAVRLSGINTGLVEFFAYAISGVTCGIGAILLVGRLNAGQPIAGDGYDMDAIAAAIIGGTSLSGGVGKISGTLMGAILMGMLKNGLNLLDVSQYLQKIIIGVVIVAAVLFDQFRKGEHRRKKAAVAEAVKA</sequence>
<keyword evidence="2" id="KW-1003">Cell membrane</keyword>
<feature type="transmembrane region" description="Helical" evidence="6">
    <location>
        <begin position="120"/>
        <end position="140"/>
    </location>
</feature>
<dbReference type="EMBL" id="JACRST010000005">
    <property type="protein sequence ID" value="MBC8546436.1"/>
    <property type="molecule type" value="Genomic_DNA"/>
</dbReference>
<feature type="transmembrane region" description="Helical" evidence="6">
    <location>
        <begin position="65"/>
        <end position="82"/>
    </location>
</feature>
<keyword evidence="4 6" id="KW-1133">Transmembrane helix</keyword>
<feature type="transmembrane region" description="Helical" evidence="6">
    <location>
        <begin position="213"/>
        <end position="231"/>
    </location>
</feature>
<evidence type="ECO:0000256" key="6">
    <source>
        <dbReference type="SAM" id="Phobius"/>
    </source>
</evidence>
<keyword evidence="3 6" id="KW-0812">Transmembrane</keyword>
<dbReference type="GO" id="GO:0022857">
    <property type="term" value="F:transmembrane transporter activity"/>
    <property type="evidence" value="ECO:0007669"/>
    <property type="project" value="InterPro"/>
</dbReference>
<feature type="transmembrane region" description="Helical" evidence="6">
    <location>
        <begin position="161"/>
        <end position="182"/>
    </location>
</feature>
<keyword evidence="8" id="KW-1185">Reference proteome</keyword>
<dbReference type="GO" id="GO:0005886">
    <property type="term" value="C:plasma membrane"/>
    <property type="evidence" value="ECO:0007669"/>
    <property type="project" value="UniProtKB-SubCell"/>
</dbReference>
<feature type="transmembrane region" description="Helical" evidence="6">
    <location>
        <begin position="252"/>
        <end position="280"/>
    </location>
</feature>
<evidence type="ECO:0000256" key="1">
    <source>
        <dbReference type="ARBA" id="ARBA00004651"/>
    </source>
</evidence>
<feature type="transmembrane region" description="Helical" evidence="6">
    <location>
        <begin position="94"/>
        <end position="114"/>
    </location>
</feature>
<accession>A0A926DX67</accession>
<evidence type="ECO:0000256" key="3">
    <source>
        <dbReference type="ARBA" id="ARBA00022692"/>
    </source>
</evidence>
<evidence type="ECO:0000313" key="7">
    <source>
        <dbReference type="EMBL" id="MBC8546436.1"/>
    </source>
</evidence>
<evidence type="ECO:0000256" key="4">
    <source>
        <dbReference type="ARBA" id="ARBA00022989"/>
    </source>
</evidence>
<gene>
    <name evidence="7" type="ORF">H8711_05750</name>
</gene>
<dbReference type="Proteomes" id="UP000653127">
    <property type="component" value="Unassembled WGS sequence"/>
</dbReference>
<dbReference type="PANTHER" id="PTHR32196">
    <property type="entry name" value="ABC TRANSPORTER PERMEASE PROTEIN YPHD-RELATED-RELATED"/>
    <property type="match status" value="1"/>
</dbReference>
<dbReference type="AlphaFoldDB" id="A0A926DX67"/>
<proteinExistence type="predicted"/>
<feature type="transmembrane region" description="Helical" evidence="6">
    <location>
        <begin position="12"/>
        <end position="33"/>
    </location>
</feature>
<comment type="subcellular location">
    <subcellularLocation>
        <location evidence="1">Cell membrane</location>
        <topology evidence="1">Multi-pass membrane protein</topology>
    </subcellularLocation>
</comment>
<dbReference type="Pfam" id="PF02653">
    <property type="entry name" value="BPD_transp_2"/>
    <property type="match status" value="1"/>
</dbReference>
<feature type="transmembrane region" description="Helical" evidence="6">
    <location>
        <begin position="292"/>
        <end position="311"/>
    </location>
</feature>